<accession>A0A246JS34</accession>
<dbReference type="Gene3D" id="3.50.50.60">
    <property type="entry name" value="FAD/NAD(P)-binding domain"/>
    <property type="match status" value="1"/>
</dbReference>
<dbReference type="AlphaFoldDB" id="A0A246JS34"/>
<feature type="compositionally biased region" description="Polar residues" evidence="3">
    <location>
        <begin position="1"/>
        <end position="16"/>
    </location>
</feature>
<dbReference type="InterPro" id="IPR033856">
    <property type="entry name" value="Trp_halogen"/>
</dbReference>
<name>A0A246JS34_9SPHN</name>
<evidence type="ECO:0000313" key="5">
    <source>
        <dbReference type="Proteomes" id="UP000197361"/>
    </source>
</evidence>
<comment type="caution">
    <text evidence="4">The sequence shown here is derived from an EMBL/GenBank/DDBJ whole genome shotgun (WGS) entry which is preliminary data.</text>
</comment>
<organism evidence="4 5">
    <name type="scientific">Sphingopyxis bauzanensis</name>
    <dbReference type="NCBI Taxonomy" id="651663"/>
    <lineage>
        <taxon>Bacteria</taxon>
        <taxon>Pseudomonadati</taxon>
        <taxon>Pseudomonadota</taxon>
        <taxon>Alphaproteobacteria</taxon>
        <taxon>Sphingomonadales</taxon>
        <taxon>Sphingomonadaceae</taxon>
        <taxon>Sphingopyxis</taxon>
    </lineage>
</organism>
<feature type="active site" evidence="1">
    <location>
        <position position="112"/>
    </location>
</feature>
<dbReference type="Proteomes" id="UP000197361">
    <property type="component" value="Unassembled WGS sequence"/>
</dbReference>
<dbReference type="EMBL" id="NISK01000003">
    <property type="protein sequence ID" value="OWQ95824.1"/>
    <property type="molecule type" value="Genomic_DNA"/>
</dbReference>
<dbReference type="GO" id="GO:0004497">
    <property type="term" value="F:monooxygenase activity"/>
    <property type="evidence" value="ECO:0007669"/>
    <property type="project" value="InterPro"/>
</dbReference>
<evidence type="ECO:0000256" key="3">
    <source>
        <dbReference type="SAM" id="MobiDB-lite"/>
    </source>
</evidence>
<evidence type="ECO:0000313" key="4">
    <source>
        <dbReference type="EMBL" id="OWQ95824.1"/>
    </source>
</evidence>
<evidence type="ECO:0000256" key="1">
    <source>
        <dbReference type="PIRSR" id="PIRSR011396-1"/>
    </source>
</evidence>
<feature type="binding site" evidence="2">
    <location>
        <position position="380"/>
    </location>
    <ligand>
        <name>FAD</name>
        <dbReference type="ChEBI" id="CHEBI:57692"/>
    </ligand>
</feature>
<keyword evidence="2" id="KW-0285">Flavoprotein</keyword>
<dbReference type="InterPro" id="IPR036188">
    <property type="entry name" value="FAD/NAD-bd_sf"/>
</dbReference>
<protein>
    <submittedName>
        <fullName evidence="4">Tryptophan halogenase</fullName>
    </submittedName>
</protein>
<dbReference type="OrthoDB" id="7387345at2"/>
<dbReference type="PANTHER" id="PTHR43747">
    <property type="entry name" value="FAD-BINDING PROTEIN"/>
    <property type="match status" value="1"/>
</dbReference>
<evidence type="ECO:0000256" key="2">
    <source>
        <dbReference type="PIRSR" id="PIRSR011396-2"/>
    </source>
</evidence>
<dbReference type="InterPro" id="IPR050816">
    <property type="entry name" value="Flavin-dep_Halogenase_NPB"/>
</dbReference>
<dbReference type="InterPro" id="IPR006905">
    <property type="entry name" value="Flavin_halogenase"/>
</dbReference>
<dbReference type="PIRSF" id="PIRSF011396">
    <property type="entry name" value="Trp_halogenase"/>
    <property type="match status" value="1"/>
</dbReference>
<keyword evidence="5" id="KW-1185">Reference proteome</keyword>
<proteinExistence type="predicted"/>
<keyword evidence="2" id="KW-0547">Nucleotide-binding</keyword>
<reference evidence="4 5" key="1">
    <citation type="journal article" date="2010" name="Int. J. Syst. Evol. Microbiol.">
        <title>Sphingopyxis bauzanensis sp. nov., a psychrophilic bacterium isolated from soil.</title>
        <authorList>
            <person name="Zhang D.C."/>
            <person name="Liu H.C."/>
            <person name="Xin Y.H."/>
            <person name="Zhou Y.G."/>
            <person name="Schinner F."/>
            <person name="Margesin R."/>
        </authorList>
    </citation>
    <scope>NUCLEOTIDE SEQUENCE [LARGE SCALE GENOMIC DNA]</scope>
    <source>
        <strain evidence="4 5">DSM 22271</strain>
    </source>
</reference>
<sequence>MVATSWPVSPISSDGTSGPAHKSGPLPDKRELNRVGDSRITKVVIVGGGTAGWMAAAALSRTMDNLSIRLVESDEIGTVGVGEATIPAIRLFNALIGIDENEFIRETGGTFKLGIQFHDWGRIGDVYMHAFGQIGRSLGMLQFPQYWLRGRNEGIAGRLGDYSLNETAGRQNRFARLPQIPNTSLDGIAYAFHFDAALYAAYLRKIAEQAGAERTEGKIFGVRRNGETGHVEAVVLEDGTAIDGEIFIDCSGFRALLIEEALGTGFEDWTHWLPCDRAIAVPSENAGPARPYTQAIAHKAGWQWRIPLQHRTGNGHVFCSDFISEDEATATLLANVEGRPLAEPRMLRFRTGMRRKAWNGNVVALGLASGFLEPLESTSIHLIQNGIAKLLAHFPDRDFDAANIDAYNRRVRFDYERIRDFVILHYHANQRTDSPFWIRCREMGIPETLAHKIELFRSQGQIVREGDELFIEIGWFQVLTGQNIMPDGYHPMADQLTHDELASFFADIETIVARTASHLPGHDEFIAQHCAAGVPA</sequence>
<dbReference type="GO" id="GO:0000166">
    <property type="term" value="F:nucleotide binding"/>
    <property type="evidence" value="ECO:0007669"/>
    <property type="project" value="UniProtKB-KW"/>
</dbReference>
<dbReference type="PANTHER" id="PTHR43747:SF4">
    <property type="entry name" value="FLAVIN-DEPENDENT TRYPTOPHAN HALOGENASE"/>
    <property type="match status" value="1"/>
</dbReference>
<gene>
    <name evidence="4" type="ORF">CDQ92_13745</name>
</gene>
<feature type="binding site" evidence="2">
    <location>
        <begin position="48"/>
        <end position="51"/>
    </location>
    <ligand>
        <name>FAD</name>
        <dbReference type="ChEBI" id="CHEBI:57692"/>
    </ligand>
</feature>
<feature type="region of interest" description="Disordered" evidence="3">
    <location>
        <begin position="1"/>
        <end position="32"/>
    </location>
</feature>
<feature type="binding site" evidence="2">
    <location>
        <position position="376"/>
    </location>
    <ligand>
        <name>L-tryptophan</name>
        <dbReference type="ChEBI" id="CHEBI:57912"/>
    </ligand>
</feature>
<feature type="binding site" evidence="2">
    <location>
        <position position="112"/>
    </location>
    <ligand>
        <name>7-chloro-L-tryptophan</name>
        <dbReference type="ChEBI" id="CHEBI:58713"/>
    </ligand>
</feature>
<dbReference type="Pfam" id="PF04820">
    <property type="entry name" value="Trp_halogenase"/>
    <property type="match status" value="1"/>
</dbReference>
<dbReference type="SUPFAM" id="SSF51905">
    <property type="entry name" value="FAD/NAD(P)-binding domain"/>
    <property type="match status" value="1"/>
</dbReference>
<feature type="binding site" evidence="2">
    <location>
        <position position="367"/>
    </location>
    <ligand>
        <name>FAD</name>
        <dbReference type="ChEBI" id="CHEBI:57692"/>
    </ligand>
</feature>
<keyword evidence="2" id="KW-0274">FAD</keyword>